<proteinExistence type="predicted"/>
<keyword evidence="3" id="KW-1185">Reference proteome</keyword>
<name>A0AAD8PWJ3_9PEZI</name>
<evidence type="ECO:0000313" key="3">
    <source>
        <dbReference type="Proteomes" id="UP001230504"/>
    </source>
</evidence>
<comment type="caution">
    <text evidence="2">The sequence shown here is derived from an EMBL/GenBank/DDBJ whole genome shotgun (WGS) entry which is preliminary data.</text>
</comment>
<dbReference type="EMBL" id="JAHLJV010000044">
    <property type="protein sequence ID" value="KAK1585420.1"/>
    <property type="molecule type" value="Genomic_DNA"/>
</dbReference>
<feature type="compositionally biased region" description="Low complexity" evidence="1">
    <location>
        <begin position="571"/>
        <end position="583"/>
    </location>
</feature>
<dbReference type="GeneID" id="85447010"/>
<accession>A0AAD8PWJ3</accession>
<dbReference type="PANTHER" id="PTHR40788">
    <property type="entry name" value="CLR5 DOMAIN-CONTAINING PROTEIN-RELATED"/>
    <property type="match status" value="1"/>
</dbReference>
<reference evidence="2" key="1">
    <citation type="submission" date="2021-06" db="EMBL/GenBank/DDBJ databases">
        <title>Comparative genomics, transcriptomics and evolutionary studies reveal genomic signatures of adaptation to plant cell wall in hemibiotrophic fungi.</title>
        <authorList>
            <consortium name="DOE Joint Genome Institute"/>
            <person name="Baroncelli R."/>
            <person name="Diaz J.F."/>
            <person name="Benocci T."/>
            <person name="Peng M."/>
            <person name="Battaglia E."/>
            <person name="Haridas S."/>
            <person name="Andreopoulos W."/>
            <person name="Labutti K."/>
            <person name="Pangilinan J."/>
            <person name="Floch G.L."/>
            <person name="Makela M.R."/>
            <person name="Henrissat B."/>
            <person name="Grigoriev I.V."/>
            <person name="Crouch J.A."/>
            <person name="De Vries R.P."/>
            <person name="Sukno S.A."/>
            <person name="Thon M.R."/>
        </authorList>
    </citation>
    <scope>NUCLEOTIDE SEQUENCE</scope>
    <source>
        <strain evidence="2">CBS 125086</strain>
    </source>
</reference>
<protein>
    <submittedName>
        <fullName evidence="2">Uncharacterized protein</fullName>
    </submittedName>
</protein>
<dbReference type="Proteomes" id="UP001230504">
    <property type="component" value="Unassembled WGS sequence"/>
</dbReference>
<gene>
    <name evidence="2" type="ORF">LY79DRAFT_660491</name>
</gene>
<feature type="compositionally biased region" description="Pro residues" evidence="1">
    <location>
        <begin position="627"/>
        <end position="639"/>
    </location>
</feature>
<feature type="region of interest" description="Disordered" evidence="1">
    <location>
        <begin position="569"/>
        <end position="641"/>
    </location>
</feature>
<dbReference type="RefSeq" id="XP_060412444.1">
    <property type="nucleotide sequence ID" value="XM_060562770.1"/>
</dbReference>
<dbReference type="AlphaFoldDB" id="A0AAD8PWJ3"/>
<feature type="compositionally biased region" description="Basic and acidic residues" evidence="1">
    <location>
        <begin position="596"/>
        <end position="619"/>
    </location>
</feature>
<evidence type="ECO:0000313" key="2">
    <source>
        <dbReference type="EMBL" id="KAK1585420.1"/>
    </source>
</evidence>
<evidence type="ECO:0000256" key="1">
    <source>
        <dbReference type="SAM" id="MobiDB-lite"/>
    </source>
</evidence>
<dbReference type="PANTHER" id="PTHR40788:SF1">
    <property type="entry name" value="IPA PROTEIN"/>
    <property type="match status" value="1"/>
</dbReference>
<sequence length="744" mass="82234">MGKNKQQKKKTQLEAVKHLVVLFDIALDVRQLSRDLASRWRRYGTKFESMWCSFSQEDRAEILHVAMPRTEGEGKGEFDFVPYWDLEKMAEDPSILVNTLKHRATAKLPEQAVMSSVNGPSDLEVITRAFPEQIAWGLRRGDAYIAFCEGEKYGVPHKATNRGAAAAALLPPGKDDLCVPVVYGDLVLLRQSFIIGTIGTVFMLIWDCDPEEQPGPRIPVNPEESAARLREALRLQEPAADAVHESALDIARKNKGLVGGQWGSLGVATRVLRDRVLCYLCSLPDQVLDEARVTNNTVVDKDLCTCVFDVVNDVARHHAFWTYLVAVMPEMQGLVEEEEDGPGRAVVLQEMAHVCHMGFQRAQIALKRFLQKRLEIEKNEKAMFVKRCGEYGGDGNTLVTLAVSMDELDTVKPPIDPSMQQIIRLCQPETTAEAAFEWLQKLRDLCETSTEALEQLEAWEADSLADLVTMLTLIENLTDAAALPPVNGKKRVKGLFVSKCQHVDRDLWALRDEVDLTPFTVPPARLGKPEVAAGALETISEFCRKKTGSSVEGNYDKAVRESLSELRRRLAQAQTKQQKGKAPAPAPAGPSSFIDKIQDSHDEGEQQGRKEKVKTRPAEGPEAGLLPPAPPTPPPPQAPEPEKIKVTAATAAVFEALFDRTQNRRPIAFPALEAAMAELGFTVDSHGGVGSATKFVPPAGSGWRPVTLHRPHGATNKIEGYRLLIAASRFREHFGWDAETFEVV</sequence>
<organism evidence="2 3">
    <name type="scientific">Colletotrichum navitas</name>
    <dbReference type="NCBI Taxonomy" id="681940"/>
    <lineage>
        <taxon>Eukaryota</taxon>
        <taxon>Fungi</taxon>
        <taxon>Dikarya</taxon>
        <taxon>Ascomycota</taxon>
        <taxon>Pezizomycotina</taxon>
        <taxon>Sordariomycetes</taxon>
        <taxon>Hypocreomycetidae</taxon>
        <taxon>Glomerellales</taxon>
        <taxon>Glomerellaceae</taxon>
        <taxon>Colletotrichum</taxon>
        <taxon>Colletotrichum graminicola species complex</taxon>
    </lineage>
</organism>